<proteinExistence type="predicted"/>
<dbReference type="Proteomes" id="UP001458880">
    <property type="component" value="Unassembled WGS sequence"/>
</dbReference>
<gene>
    <name evidence="2" type="ORF">QE152_g35173</name>
</gene>
<keyword evidence="1" id="KW-0812">Transmembrane</keyword>
<protein>
    <submittedName>
        <fullName evidence="2">Uncharacterized protein</fullName>
    </submittedName>
</protein>
<keyword evidence="1" id="KW-1133">Transmembrane helix</keyword>
<evidence type="ECO:0000313" key="3">
    <source>
        <dbReference type="Proteomes" id="UP001458880"/>
    </source>
</evidence>
<feature type="transmembrane region" description="Helical" evidence="1">
    <location>
        <begin position="60"/>
        <end position="79"/>
    </location>
</feature>
<sequence length="115" mass="12988">MKSSPLNHAMQVTFFEAAFSPVRTYKDKASPMPLNHAMQVTFFEAAFSPVRTYKDKASPIMFWPASIALGFHPYFSLLYTKQILCFGKYTFSKCCCLEGDADYLQIGTVKTFGIT</sequence>
<organism evidence="2 3">
    <name type="scientific">Popillia japonica</name>
    <name type="common">Japanese beetle</name>
    <dbReference type="NCBI Taxonomy" id="7064"/>
    <lineage>
        <taxon>Eukaryota</taxon>
        <taxon>Metazoa</taxon>
        <taxon>Ecdysozoa</taxon>
        <taxon>Arthropoda</taxon>
        <taxon>Hexapoda</taxon>
        <taxon>Insecta</taxon>
        <taxon>Pterygota</taxon>
        <taxon>Neoptera</taxon>
        <taxon>Endopterygota</taxon>
        <taxon>Coleoptera</taxon>
        <taxon>Polyphaga</taxon>
        <taxon>Scarabaeiformia</taxon>
        <taxon>Scarabaeidae</taxon>
        <taxon>Rutelinae</taxon>
        <taxon>Popillia</taxon>
    </lineage>
</organism>
<reference evidence="2 3" key="1">
    <citation type="journal article" date="2024" name="BMC Genomics">
        <title>De novo assembly and annotation of Popillia japonica's genome with initial clues to its potential as an invasive pest.</title>
        <authorList>
            <person name="Cucini C."/>
            <person name="Boschi S."/>
            <person name="Funari R."/>
            <person name="Cardaioli E."/>
            <person name="Iannotti N."/>
            <person name="Marturano G."/>
            <person name="Paoli F."/>
            <person name="Bruttini M."/>
            <person name="Carapelli A."/>
            <person name="Frati F."/>
            <person name="Nardi F."/>
        </authorList>
    </citation>
    <scope>NUCLEOTIDE SEQUENCE [LARGE SCALE GENOMIC DNA]</scope>
    <source>
        <strain evidence="2">DMR45628</strain>
    </source>
</reference>
<evidence type="ECO:0000313" key="2">
    <source>
        <dbReference type="EMBL" id="KAK9688628.1"/>
    </source>
</evidence>
<dbReference type="AlphaFoldDB" id="A0AAW1IGC9"/>
<keyword evidence="3" id="KW-1185">Reference proteome</keyword>
<evidence type="ECO:0000256" key="1">
    <source>
        <dbReference type="SAM" id="Phobius"/>
    </source>
</evidence>
<comment type="caution">
    <text evidence="2">The sequence shown here is derived from an EMBL/GenBank/DDBJ whole genome shotgun (WGS) entry which is preliminary data.</text>
</comment>
<accession>A0AAW1IGC9</accession>
<name>A0AAW1IGC9_POPJA</name>
<dbReference type="EMBL" id="JASPKY010000583">
    <property type="protein sequence ID" value="KAK9688628.1"/>
    <property type="molecule type" value="Genomic_DNA"/>
</dbReference>
<keyword evidence="1" id="KW-0472">Membrane</keyword>